<sequence>MSLVLPTDVEGVLTGRALGRSAIWVSSVFLMSTFILVLASGIAVPQSGVPLALTGLAVAGLAVAWALLVSHPWAVLGLMLVAGLGLFVFAFQVSLDLGPFWRSDSIVFTMPKIAITVVGVAGRSLLASLLRSTIGFVLASAAVQVATRMNGLVFAFDLPSICIWLGIVVLIAMLWYGRSRATRGVGTMQAAAAVEERIAERSRVAAEASAVLRDTVHDDLLALSQSPSGALVDEHRAFLAKDIASLAHPGLLVDEVMNRGIGDAEALEASGLTPIIRSAGNRGLQVVVSGEPRLLLELDPRVRGEILGAADQALSNVSRHAGTLFAEVAVASGRDSINLVVTDSGRGFAARARSGTPGRPELSLRRRIEDVDGTVQVWSTPGHGTSVLMSVPRARCGAGG</sequence>
<dbReference type="AlphaFoldDB" id="A0A3E0W379"/>
<evidence type="ECO:0000313" key="6">
    <source>
        <dbReference type="Proteomes" id="UP000256541"/>
    </source>
</evidence>
<keyword evidence="3" id="KW-0902">Two-component regulatory system</keyword>
<feature type="transmembrane region" description="Helical" evidence="4">
    <location>
        <begin position="152"/>
        <end position="176"/>
    </location>
</feature>
<evidence type="ECO:0000256" key="4">
    <source>
        <dbReference type="SAM" id="Phobius"/>
    </source>
</evidence>
<keyword evidence="4" id="KW-0812">Transmembrane</keyword>
<dbReference type="OrthoDB" id="3534856at2"/>
<name>A0A3E0W379_9MICO</name>
<feature type="transmembrane region" description="Helical" evidence="4">
    <location>
        <begin position="49"/>
        <end position="68"/>
    </location>
</feature>
<dbReference type="Proteomes" id="UP000256541">
    <property type="component" value="Unassembled WGS sequence"/>
</dbReference>
<gene>
    <name evidence="5" type="ORF">B7R22_02800</name>
</gene>
<feature type="transmembrane region" description="Helical" evidence="4">
    <location>
        <begin position="105"/>
        <end position="122"/>
    </location>
</feature>
<accession>A0A3E0W379</accession>
<dbReference type="InterPro" id="IPR050482">
    <property type="entry name" value="Sensor_HK_TwoCompSys"/>
</dbReference>
<keyword evidence="2" id="KW-0418">Kinase</keyword>
<dbReference type="GO" id="GO:0016301">
    <property type="term" value="F:kinase activity"/>
    <property type="evidence" value="ECO:0007669"/>
    <property type="project" value="UniProtKB-KW"/>
</dbReference>
<keyword evidence="1" id="KW-0808">Transferase</keyword>
<evidence type="ECO:0008006" key="7">
    <source>
        <dbReference type="Google" id="ProtNLM"/>
    </source>
</evidence>
<dbReference type="PANTHER" id="PTHR24421">
    <property type="entry name" value="NITRATE/NITRITE SENSOR PROTEIN NARX-RELATED"/>
    <property type="match status" value="1"/>
</dbReference>
<feature type="transmembrane region" description="Helical" evidence="4">
    <location>
        <begin position="75"/>
        <end position="93"/>
    </location>
</feature>
<dbReference type="SUPFAM" id="SSF55874">
    <property type="entry name" value="ATPase domain of HSP90 chaperone/DNA topoisomerase II/histidine kinase"/>
    <property type="match status" value="1"/>
</dbReference>
<protein>
    <recommendedName>
        <fullName evidence="7">Histidine kinase/HSP90-like ATPase domain-containing protein</fullName>
    </recommendedName>
</protein>
<dbReference type="Gene3D" id="3.30.565.10">
    <property type="entry name" value="Histidine kinase-like ATPase, C-terminal domain"/>
    <property type="match status" value="1"/>
</dbReference>
<evidence type="ECO:0000256" key="2">
    <source>
        <dbReference type="ARBA" id="ARBA00022777"/>
    </source>
</evidence>
<keyword evidence="4" id="KW-1133">Transmembrane helix</keyword>
<dbReference type="InterPro" id="IPR036890">
    <property type="entry name" value="HATPase_C_sf"/>
</dbReference>
<proteinExistence type="predicted"/>
<evidence type="ECO:0000313" key="5">
    <source>
        <dbReference type="EMBL" id="RFA16431.1"/>
    </source>
</evidence>
<keyword evidence="4" id="KW-0472">Membrane</keyword>
<dbReference type="CDD" id="cd16917">
    <property type="entry name" value="HATPase_UhpB-NarQ-NarX-like"/>
    <property type="match status" value="1"/>
</dbReference>
<dbReference type="GO" id="GO:0000160">
    <property type="term" value="P:phosphorelay signal transduction system"/>
    <property type="evidence" value="ECO:0007669"/>
    <property type="project" value="UniProtKB-KW"/>
</dbReference>
<dbReference type="RefSeq" id="WP_116410294.1">
    <property type="nucleotide sequence ID" value="NZ_NBXB01000011.1"/>
</dbReference>
<organism evidence="5 6">
    <name type="scientific">Subtercola boreus</name>
    <dbReference type="NCBI Taxonomy" id="120213"/>
    <lineage>
        <taxon>Bacteria</taxon>
        <taxon>Bacillati</taxon>
        <taxon>Actinomycetota</taxon>
        <taxon>Actinomycetes</taxon>
        <taxon>Micrococcales</taxon>
        <taxon>Microbacteriaceae</taxon>
        <taxon>Subtercola</taxon>
    </lineage>
</organism>
<dbReference type="EMBL" id="NBXB01000011">
    <property type="protein sequence ID" value="RFA16431.1"/>
    <property type="molecule type" value="Genomic_DNA"/>
</dbReference>
<evidence type="ECO:0000256" key="1">
    <source>
        <dbReference type="ARBA" id="ARBA00022679"/>
    </source>
</evidence>
<feature type="transmembrane region" description="Helical" evidence="4">
    <location>
        <begin position="21"/>
        <end position="43"/>
    </location>
</feature>
<reference evidence="5 6" key="1">
    <citation type="submission" date="2017-04" db="EMBL/GenBank/DDBJ databases">
        <title>Comparative genome analysis of Subtercola boreus.</title>
        <authorList>
            <person name="Cho Y.-J."/>
            <person name="Cho A."/>
            <person name="Kim O.-S."/>
            <person name="Lee J.-I."/>
        </authorList>
    </citation>
    <scope>NUCLEOTIDE SEQUENCE [LARGE SCALE GENOMIC DNA]</scope>
    <source>
        <strain evidence="5 6">P27479</strain>
    </source>
</reference>
<dbReference type="PANTHER" id="PTHR24421:SF61">
    <property type="entry name" value="OXYGEN SENSOR HISTIDINE KINASE NREB"/>
    <property type="match status" value="1"/>
</dbReference>
<evidence type="ECO:0000256" key="3">
    <source>
        <dbReference type="ARBA" id="ARBA00023012"/>
    </source>
</evidence>
<comment type="caution">
    <text evidence="5">The sequence shown here is derived from an EMBL/GenBank/DDBJ whole genome shotgun (WGS) entry which is preliminary data.</text>
</comment>